<keyword evidence="2" id="KW-0067">ATP-binding</keyword>
<keyword evidence="1" id="KW-0547">Nucleotide-binding</keyword>
<feature type="domain" description="SF3 helicase" evidence="3">
    <location>
        <begin position="514"/>
        <end position="682"/>
    </location>
</feature>
<evidence type="ECO:0000313" key="4">
    <source>
        <dbReference type="EMBL" id="QFS52962.1"/>
    </source>
</evidence>
<sequence>MLTTQQALASFDIRNFVDQLEPAKEKNKYICPACGGHNLSINPSNGKYQCYNNCPCPDIREAIKPWREVLEENKLGCTQHPRLKPLKAKKPAALPKVLKLDPAELRICRLRSEITTPQAFSPDFIPKSVTFKLSDSGATPKELKQITVIEYDYGNGRKSHRFECPCAAVPKSRVKTFSVSRIDPTTNKTTWKKEGYWPAYKQDEAIEIIKSTDGIPVLLAHEGEKCVEASRLSAIASITWVGNCSNGDIVKSLTQIKHSTGKDFLLAYCADHDETGWKKAQRIKEVCAQAGVAFVAIDLLKIKPDLQNKGDVADILASGMTGDELADLLLKQIEEITADAQSSSENVDSVDVANFDESEPDSTFLQKGFNTLYGDRKWICADGKLYYWDATDYKHSPDSVERPRITSYCNSYQVIKKTGKNFVITHPYAKPSKVKELLEWVKLRVEIDPRLLNPPGVNCTNGVLGVDWAGPKPEPVLEEHDPDKHFFTYPPLVKYDPQADPRHCDRLLSCLDSPQQQVLLRNLGASLDLKEVRKRRGRESKLLLACGLGANGKDSIRQVVSIIYGEQGMTSCSLADFAAYDEGRKFSLFPLVNSRVNWASENPQTARLDKIQSLKLFATGNVLHSERKGKDHIEFSPEGIGIFNLNETPALHGTIQAITDRIAALVFSKTFKSNPDPNNPNELLADPRFSYDLDFVRECVAPAFLNKMIAGLQALIEEGIDYSCTQQALEDIQAENSHLFQFSKDTGLGYKSDAIVTAFDLWSRLENWYIDNGTLSFDESSTGKVKAIWQEQSKPSDKTVKAINQVIARFKTLFPKAKLVTVPHPSGKRKLQALQGISFDNVPMSTTGTPIAISSNSTADPPQPPHQESLINQDFHTNHTSLGDLEKKSTTELNTSPYIDLNTSSNINSSDQNQITPPIVPPANKENDEKLVWVVCDDDKSSDTADNGGVETGVADELIAMPNSLLTIEELVKQAFDDLARVWPLGDAAVAFVLKQCQPEVKDGIFQKCTTEQVDYLFYCLQLEGPTLTEKVDAFDDYLQPASTFTTDLQLEVDKHAFDSTDNSASNTSTFAQNPSIPPSIPTIIPVDESPTFSDEVQSDSVTVEAMPQQQSNARAFSPEITPPFDFATSAPPFGYAQDKLGTSQAKPKTVVKGATVRFKCLGSTRDGLTATVRYVKANGECNIQFHEQTLPAHLISHSCLVSMLEVISDTQQNVEGTS</sequence>
<gene>
    <name evidence="4" type="ORF">GXM_10226</name>
</gene>
<keyword evidence="4" id="KW-0378">Hydrolase</keyword>
<reference evidence="4 5" key="1">
    <citation type="submission" date="2019-10" db="EMBL/GenBank/DDBJ databases">
        <title>Genomic and transcriptomic insights into the perfect genentic adaptation of a filamentous nitrogen-fixing cyanobacterium to rice fields.</title>
        <authorList>
            <person name="Chen Z."/>
        </authorList>
    </citation>
    <scope>NUCLEOTIDE SEQUENCE [LARGE SCALE GENOMIC DNA]</scope>
    <source>
        <strain evidence="4">CCNUC1</strain>
    </source>
</reference>
<evidence type="ECO:0000256" key="2">
    <source>
        <dbReference type="ARBA" id="ARBA00022840"/>
    </source>
</evidence>
<evidence type="ECO:0000259" key="3">
    <source>
        <dbReference type="PROSITE" id="PS51206"/>
    </source>
</evidence>
<organism evidence="4 5">
    <name type="scientific">Nostoc sphaeroides CCNUC1</name>
    <dbReference type="NCBI Taxonomy" id="2653204"/>
    <lineage>
        <taxon>Bacteria</taxon>
        <taxon>Bacillati</taxon>
        <taxon>Cyanobacteriota</taxon>
        <taxon>Cyanophyceae</taxon>
        <taxon>Nostocales</taxon>
        <taxon>Nostocaceae</taxon>
        <taxon>Nostoc</taxon>
    </lineage>
</organism>
<dbReference type="Gene3D" id="3.40.50.300">
    <property type="entry name" value="P-loop containing nucleotide triphosphate hydrolases"/>
    <property type="match status" value="1"/>
</dbReference>
<accession>A0A5P8WKH4</accession>
<dbReference type="InterPro" id="IPR014015">
    <property type="entry name" value="Helicase_SF3_DNA-vir"/>
</dbReference>
<dbReference type="KEGG" id="nsh:GXM_10226"/>
<protein>
    <submittedName>
        <fullName evidence="4">Putative DNA primase/helicase</fullName>
    </submittedName>
</protein>
<dbReference type="RefSeq" id="WP_152592997.1">
    <property type="nucleotide sequence ID" value="NZ_CP045234.1"/>
</dbReference>
<dbReference type="EMBL" id="CP045234">
    <property type="protein sequence ID" value="QFS52962.1"/>
    <property type="molecule type" value="Genomic_DNA"/>
</dbReference>
<proteinExistence type="predicted"/>
<evidence type="ECO:0000313" key="5">
    <source>
        <dbReference type="Proteomes" id="UP000326678"/>
    </source>
</evidence>
<dbReference type="PROSITE" id="PS51206">
    <property type="entry name" value="SF3_HELICASE_1"/>
    <property type="match status" value="1"/>
</dbReference>
<dbReference type="Proteomes" id="UP000326678">
    <property type="component" value="Chromosome pGXM07"/>
</dbReference>
<name>A0A5P8WKH4_9NOSO</name>
<keyword evidence="5" id="KW-1185">Reference proteome</keyword>
<dbReference type="AlphaFoldDB" id="A0A5P8WKH4"/>
<evidence type="ECO:0000256" key="1">
    <source>
        <dbReference type="ARBA" id="ARBA00022741"/>
    </source>
</evidence>
<keyword evidence="4" id="KW-0347">Helicase</keyword>
<dbReference type="GO" id="GO:0004386">
    <property type="term" value="F:helicase activity"/>
    <property type="evidence" value="ECO:0007669"/>
    <property type="project" value="UniProtKB-KW"/>
</dbReference>
<dbReference type="InterPro" id="IPR027417">
    <property type="entry name" value="P-loop_NTPase"/>
</dbReference>
<dbReference type="GO" id="GO:0005524">
    <property type="term" value="F:ATP binding"/>
    <property type="evidence" value="ECO:0007669"/>
    <property type="project" value="UniProtKB-KW"/>
</dbReference>